<sequence>MADGLVGLLVLHGRHVAATALDHELNLELALGVEVGDVQAGVVHLDAGGRGNVSRRNLARTLLAHVHHDRLVVIGRHHEVLNVEDQLGDVLSNSGNGGELVQHAVDANAGYCRAGNGRQQRATERVAERVAKARLEGLEDEARAVL</sequence>
<evidence type="ECO:0000313" key="1">
    <source>
        <dbReference type="EMBL" id="CAB5009445.1"/>
    </source>
</evidence>
<protein>
    <submittedName>
        <fullName evidence="1">Unannotated protein</fullName>
    </submittedName>
</protein>
<gene>
    <name evidence="1" type="ORF">UFOPK3992_01147</name>
</gene>
<dbReference type="EMBL" id="CAFBOZ010000159">
    <property type="protein sequence ID" value="CAB5009445.1"/>
    <property type="molecule type" value="Genomic_DNA"/>
</dbReference>
<organism evidence="1">
    <name type="scientific">freshwater metagenome</name>
    <dbReference type="NCBI Taxonomy" id="449393"/>
    <lineage>
        <taxon>unclassified sequences</taxon>
        <taxon>metagenomes</taxon>
        <taxon>ecological metagenomes</taxon>
    </lineage>
</organism>
<proteinExistence type="predicted"/>
<dbReference type="AlphaFoldDB" id="A0A6J7PXU5"/>
<name>A0A6J7PXU5_9ZZZZ</name>
<accession>A0A6J7PXU5</accession>
<reference evidence="1" key="1">
    <citation type="submission" date="2020-05" db="EMBL/GenBank/DDBJ databases">
        <authorList>
            <person name="Chiriac C."/>
            <person name="Salcher M."/>
            <person name="Ghai R."/>
            <person name="Kavagutti S V."/>
        </authorList>
    </citation>
    <scope>NUCLEOTIDE SEQUENCE</scope>
</reference>